<feature type="non-terminal residue" evidence="2">
    <location>
        <position position="1"/>
    </location>
</feature>
<comment type="caution">
    <text evidence="2">The sequence shown here is derived from an EMBL/GenBank/DDBJ whole genome shotgun (WGS) entry which is preliminary data.</text>
</comment>
<keyword evidence="3" id="KW-1185">Reference proteome</keyword>
<reference evidence="2 3" key="1">
    <citation type="submission" date="2023-08" db="EMBL/GenBank/DDBJ databases">
        <title>Black Yeasts Isolated from many extreme environments.</title>
        <authorList>
            <person name="Coleine C."/>
            <person name="Stajich J.E."/>
            <person name="Selbmann L."/>
        </authorList>
    </citation>
    <scope>NUCLEOTIDE SEQUENCE [LARGE SCALE GENOMIC DNA]</scope>
    <source>
        <strain evidence="2 3">CCFEE 536</strain>
    </source>
</reference>
<gene>
    <name evidence="2" type="ORF">LTR16_007871</name>
</gene>
<evidence type="ECO:0000313" key="3">
    <source>
        <dbReference type="Proteomes" id="UP001357485"/>
    </source>
</evidence>
<evidence type="ECO:0000256" key="1">
    <source>
        <dbReference type="SAM" id="MobiDB-lite"/>
    </source>
</evidence>
<dbReference type="Proteomes" id="UP001357485">
    <property type="component" value="Unassembled WGS sequence"/>
</dbReference>
<feature type="region of interest" description="Disordered" evidence="1">
    <location>
        <begin position="1"/>
        <end position="35"/>
    </location>
</feature>
<accession>A0ABR0LUT7</accession>
<organism evidence="2 3">
    <name type="scientific">Cryomyces antarcticus</name>
    <dbReference type="NCBI Taxonomy" id="329879"/>
    <lineage>
        <taxon>Eukaryota</taxon>
        <taxon>Fungi</taxon>
        <taxon>Dikarya</taxon>
        <taxon>Ascomycota</taxon>
        <taxon>Pezizomycotina</taxon>
        <taxon>Dothideomycetes</taxon>
        <taxon>Dothideomycetes incertae sedis</taxon>
        <taxon>Cryomyces</taxon>
    </lineage>
</organism>
<feature type="compositionally biased region" description="Polar residues" evidence="1">
    <location>
        <begin position="13"/>
        <end position="22"/>
    </location>
</feature>
<proteinExistence type="predicted"/>
<name>A0ABR0LUT7_9PEZI</name>
<protein>
    <submittedName>
        <fullName evidence="2">Uncharacterized protein</fullName>
    </submittedName>
</protein>
<evidence type="ECO:0000313" key="2">
    <source>
        <dbReference type="EMBL" id="KAK5243650.1"/>
    </source>
</evidence>
<dbReference type="EMBL" id="JAVRRA010009967">
    <property type="protein sequence ID" value="KAK5243650.1"/>
    <property type="molecule type" value="Genomic_DNA"/>
</dbReference>
<sequence>HDENEIDDCGDSATPSLASSGPSGPHRPGDPKGIAALRGISMSHSSHMAQGQEQG</sequence>
<feature type="compositionally biased region" description="Acidic residues" evidence="1">
    <location>
        <begin position="1"/>
        <end position="10"/>
    </location>
</feature>